<evidence type="ECO:0000259" key="9">
    <source>
        <dbReference type="PROSITE" id="PS50914"/>
    </source>
</evidence>
<feature type="signal peptide" evidence="8">
    <location>
        <begin position="1"/>
        <end position="22"/>
    </location>
</feature>
<feature type="chain" id="PRO_5003858765" description="Small-conductance mechanosensitive channel" evidence="8">
    <location>
        <begin position="23"/>
        <end position="453"/>
    </location>
</feature>
<feature type="transmembrane region" description="Helical" evidence="6">
    <location>
        <begin position="200"/>
        <end position="218"/>
    </location>
</feature>
<keyword evidence="8" id="KW-0732">Signal</keyword>
<gene>
    <name evidence="10" type="ORF">OCGS_0267</name>
</gene>
<comment type="subcellular location">
    <subcellularLocation>
        <location evidence="6">Cell inner membrane</location>
        <topology evidence="6">Multi-pass membrane protein</topology>
    </subcellularLocation>
    <subcellularLocation>
        <location evidence="1">Cell membrane</location>
        <topology evidence="1">Multi-pass membrane protein</topology>
    </subcellularLocation>
</comment>
<evidence type="ECO:0000256" key="1">
    <source>
        <dbReference type="ARBA" id="ARBA00004651"/>
    </source>
</evidence>
<evidence type="ECO:0000256" key="7">
    <source>
        <dbReference type="SAM" id="MobiDB-lite"/>
    </source>
</evidence>
<dbReference type="RefSeq" id="WP_007425420.1">
    <property type="nucleotide sequence ID" value="NZ_AMGO01000006.1"/>
</dbReference>
<keyword evidence="11" id="KW-1185">Reference proteome</keyword>
<dbReference type="InterPro" id="IPR023408">
    <property type="entry name" value="MscS_beta-dom_sf"/>
</dbReference>
<keyword evidence="6" id="KW-0407">Ion channel</keyword>
<dbReference type="GO" id="GO:0005886">
    <property type="term" value="C:plasma membrane"/>
    <property type="evidence" value="ECO:0007669"/>
    <property type="project" value="UniProtKB-SubCell"/>
</dbReference>
<dbReference type="Pfam" id="PF00924">
    <property type="entry name" value="MS_channel_2nd"/>
    <property type="match status" value="1"/>
</dbReference>
<comment type="caution">
    <text evidence="6">Lacks conserved residue(s) required for the propagation of feature annotation.</text>
</comment>
<evidence type="ECO:0000313" key="10">
    <source>
        <dbReference type="EMBL" id="EKE45650.1"/>
    </source>
</evidence>
<dbReference type="InterPro" id="IPR006685">
    <property type="entry name" value="MscS_channel_2nd"/>
</dbReference>
<evidence type="ECO:0000256" key="5">
    <source>
        <dbReference type="ARBA" id="ARBA00023136"/>
    </source>
</evidence>
<dbReference type="AlphaFoldDB" id="K2I9N8"/>
<dbReference type="Pfam" id="PF04972">
    <property type="entry name" value="BON"/>
    <property type="match status" value="1"/>
</dbReference>
<keyword evidence="5 6" id="KW-0472">Membrane</keyword>
<organism evidence="10 11">
    <name type="scientific">Oceaniovalibus guishaninsula JLT2003</name>
    <dbReference type="NCBI Taxonomy" id="1231392"/>
    <lineage>
        <taxon>Bacteria</taxon>
        <taxon>Pseudomonadati</taxon>
        <taxon>Pseudomonadota</taxon>
        <taxon>Alphaproteobacteria</taxon>
        <taxon>Rhodobacterales</taxon>
        <taxon>Roseobacteraceae</taxon>
        <taxon>Oceaniovalibus</taxon>
    </lineage>
</organism>
<name>K2I9N8_9RHOB</name>
<dbReference type="Proteomes" id="UP000006765">
    <property type="component" value="Unassembled WGS sequence"/>
</dbReference>
<keyword evidence="3 6" id="KW-0812">Transmembrane</keyword>
<evidence type="ECO:0000313" key="11">
    <source>
        <dbReference type="Proteomes" id="UP000006765"/>
    </source>
</evidence>
<dbReference type="SUPFAM" id="SSF50182">
    <property type="entry name" value="Sm-like ribonucleoproteins"/>
    <property type="match status" value="1"/>
</dbReference>
<dbReference type="Gene3D" id="1.10.287.1260">
    <property type="match status" value="1"/>
</dbReference>
<evidence type="ECO:0000256" key="8">
    <source>
        <dbReference type="SAM" id="SignalP"/>
    </source>
</evidence>
<dbReference type="Gene3D" id="2.30.30.60">
    <property type="match status" value="1"/>
</dbReference>
<dbReference type="Gene3D" id="3.30.70.100">
    <property type="match status" value="1"/>
</dbReference>
<evidence type="ECO:0000256" key="4">
    <source>
        <dbReference type="ARBA" id="ARBA00022989"/>
    </source>
</evidence>
<dbReference type="STRING" id="1231392.OCGS_0267"/>
<feature type="transmembrane region" description="Helical" evidence="6">
    <location>
        <begin position="132"/>
        <end position="155"/>
    </location>
</feature>
<feature type="compositionally biased region" description="Basic and acidic residues" evidence="7">
    <location>
        <begin position="422"/>
        <end position="453"/>
    </location>
</feature>
<keyword evidence="6" id="KW-0406">Ion transport</keyword>
<feature type="domain" description="BON" evidence="9">
    <location>
        <begin position="44"/>
        <end position="110"/>
    </location>
</feature>
<evidence type="ECO:0000256" key="6">
    <source>
        <dbReference type="RuleBase" id="RU369025"/>
    </source>
</evidence>
<proteinExistence type="inferred from homology"/>
<comment type="function">
    <text evidence="6">Mechanosensitive channel that participates in the regulation of osmotic pressure changes within the cell, opening in response to stretch forces in the membrane lipid bilayer, without the need for other proteins. Contributes to normal resistance to hypoosmotic shock. Forms an ion channel of 1.0 nanosiemens conductance with a slight preference for anions.</text>
</comment>
<dbReference type="PATRIC" id="fig|1231392.3.peg.268"/>
<comment type="similarity">
    <text evidence="6">Belongs to the MscS (TC 1.A.23) family.</text>
</comment>
<dbReference type="Gene3D" id="3.30.1340.30">
    <property type="match status" value="1"/>
</dbReference>
<dbReference type="GO" id="GO:0008381">
    <property type="term" value="F:mechanosensitive monoatomic ion channel activity"/>
    <property type="evidence" value="ECO:0007669"/>
    <property type="project" value="InterPro"/>
</dbReference>
<dbReference type="PROSITE" id="PS50914">
    <property type="entry name" value="BON"/>
    <property type="match status" value="1"/>
</dbReference>
<dbReference type="InterPro" id="IPR011066">
    <property type="entry name" value="MscS_channel_C_sf"/>
</dbReference>
<dbReference type="InterPro" id="IPR010920">
    <property type="entry name" value="LSM_dom_sf"/>
</dbReference>
<feature type="region of interest" description="Disordered" evidence="7">
    <location>
        <begin position="389"/>
        <end position="453"/>
    </location>
</feature>
<dbReference type="EMBL" id="AMGO01000006">
    <property type="protein sequence ID" value="EKE45650.1"/>
    <property type="molecule type" value="Genomic_DNA"/>
</dbReference>
<keyword evidence="6" id="KW-0997">Cell inner membrane</keyword>
<feature type="transmembrane region" description="Helical" evidence="6">
    <location>
        <begin position="176"/>
        <end position="194"/>
    </location>
</feature>
<evidence type="ECO:0000256" key="2">
    <source>
        <dbReference type="ARBA" id="ARBA00022475"/>
    </source>
</evidence>
<reference evidence="10 11" key="1">
    <citation type="journal article" date="2012" name="J. Bacteriol.">
        <title>Draft Genome Sequence of Oceaniovalibus guishaninsula JLT2003T.</title>
        <authorList>
            <person name="Tang K."/>
            <person name="Liu K."/>
            <person name="Jiao N."/>
        </authorList>
    </citation>
    <scope>NUCLEOTIDE SEQUENCE [LARGE SCALE GENOMIC DNA]</scope>
    <source>
        <strain evidence="10 11">JLT2003</strain>
    </source>
</reference>
<protein>
    <recommendedName>
        <fullName evidence="6">Small-conductance mechanosensitive channel</fullName>
    </recommendedName>
</protein>
<dbReference type="InterPro" id="IPR007055">
    <property type="entry name" value="BON_dom"/>
</dbReference>
<accession>K2I9N8</accession>
<dbReference type="InterPro" id="IPR045275">
    <property type="entry name" value="MscS_archaea/bacteria_type"/>
</dbReference>
<dbReference type="PANTHER" id="PTHR30221">
    <property type="entry name" value="SMALL-CONDUCTANCE MECHANOSENSITIVE CHANNEL"/>
    <property type="match status" value="1"/>
</dbReference>
<dbReference type="SUPFAM" id="SSF82689">
    <property type="entry name" value="Mechanosensitive channel protein MscS (YggB), C-terminal domain"/>
    <property type="match status" value="1"/>
</dbReference>
<dbReference type="eggNOG" id="COG0668">
    <property type="taxonomic scope" value="Bacteria"/>
</dbReference>
<comment type="caution">
    <text evidence="10">The sequence shown here is derived from an EMBL/GenBank/DDBJ whole genome shotgun (WGS) entry which is preliminary data.</text>
</comment>
<keyword evidence="6" id="KW-0813">Transport</keyword>
<dbReference type="OrthoDB" id="9793781at2"/>
<sequence>MRRVRLIALCLIATLAPPPLTAQLGQVPPPAAAPDAPAKVATVPDETIRERVRAIIDGLDGYRDVGVTVRAGIVTLTGHAIDRAAITRLVGLVEATEGVVAVENRIEESTDIAERLDPAIERAQDRLAKTIAFLPLLGIALAAAVAVAFAGVLLARLRQPWERLAPNAFIADIYRQIVRLVFILGGIVVGLDLLNATALLGTFLGAAGLVGLAIGFAVKDTVENFIASVMLSIRQPFAPNDVVEIDGDEGKVIRLTSRATILLSYDGNHIRIPNATVFKTRIVNYTRNPQRRFLFKIGVEADSDLARARKLMEDTITALPYTIDVPGVLVWIEDLNETGAVFAVTGWIDQRHTSLLRARGEAIRMVKNAVERHGFAIPDTTYRIRLEGMTGAAPPPEDKAPPRKVPPPDAAALPEDVPGDVKSVDDSALERFITEERARPETPDLLHPAAPKE</sequence>
<keyword evidence="2" id="KW-1003">Cell membrane</keyword>
<evidence type="ECO:0000256" key="3">
    <source>
        <dbReference type="ARBA" id="ARBA00022692"/>
    </source>
</evidence>
<dbReference type="PANTHER" id="PTHR30221:SF1">
    <property type="entry name" value="SMALL-CONDUCTANCE MECHANOSENSITIVE CHANNEL"/>
    <property type="match status" value="1"/>
</dbReference>
<comment type="subunit">
    <text evidence="6">Homoheptamer.</text>
</comment>
<keyword evidence="4 6" id="KW-1133">Transmembrane helix</keyword>